<gene>
    <name evidence="2" type="ORF">GQF42_35350</name>
</gene>
<organism evidence="2 3">
    <name type="scientific">Streptomyces broussonetiae</name>
    <dbReference type="NCBI Taxonomy" id="2686304"/>
    <lineage>
        <taxon>Bacteria</taxon>
        <taxon>Bacillati</taxon>
        <taxon>Actinomycetota</taxon>
        <taxon>Actinomycetes</taxon>
        <taxon>Kitasatosporales</taxon>
        <taxon>Streptomycetaceae</taxon>
        <taxon>Streptomyces</taxon>
    </lineage>
</organism>
<evidence type="ECO:0000256" key="1">
    <source>
        <dbReference type="SAM" id="MobiDB-lite"/>
    </source>
</evidence>
<dbReference type="AlphaFoldDB" id="A0A6I6ND02"/>
<dbReference type="Proteomes" id="UP000436138">
    <property type="component" value="Chromosome"/>
</dbReference>
<reference evidence="2 3" key="1">
    <citation type="submission" date="2019-12" db="EMBL/GenBank/DDBJ databases">
        <title>Streptomyces sp. strain T44 isolated from rhizosphere soil of Broussonetia papyrifera.</title>
        <authorList>
            <person name="Mo P."/>
        </authorList>
    </citation>
    <scope>NUCLEOTIDE SEQUENCE [LARGE SCALE GENOMIC DNA]</scope>
    <source>
        <strain evidence="2 3">T44</strain>
    </source>
</reference>
<dbReference type="SUPFAM" id="SSF46785">
    <property type="entry name" value="Winged helix' DNA-binding domain"/>
    <property type="match status" value="1"/>
</dbReference>
<name>A0A6I6ND02_9ACTN</name>
<dbReference type="RefSeq" id="WP_158926768.1">
    <property type="nucleotide sequence ID" value="NZ_CP047020.1"/>
</dbReference>
<protein>
    <submittedName>
        <fullName evidence="2">Uncharacterized protein</fullName>
    </submittedName>
</protein>
<dbReference type="KEGG" id="sbro:GQF42_35350"/>
<sequence length="232" mass="24482">MSDTTISDRLAGLSPAVLHVYTQLVAFTDPATVDDIAQAADTARSSTFKSLVDLEKRSLAYRNRGIKNGPDRHPDLWHAVHTAAAPTFEQPGAREEPVAQAIAAPQAAAPAPESSHLLRDLHESTVHGTDEKSDTSASKRAASSAPPPARCSAALQPKDVTTATASPGGGRRLARGALRQLVLDHLNAYPGESFTATRISRVIDRSSGAVANALVTLSMQGLIEQVADRPRT</sequence>
<feature type="compositionally biased region" description="Basic and acidic residues" evidence="1">
    <location>
        <begin position="116"/>
        <end position="134"/>
    </location>
</feature>
<keyword evidence="3" id="KW-1185">Reference proteome</keyword>
<feature type="compositionally biased region" description="Low complexity" evidence="1">
    <location>
        <begin position="99"/>
        <end position="112"/>
    </location>
</feature>
<proteinExistence type="predicted"/>
<feature type="region of interest" description="Disordered" evidence="1">
    <location>
        <begin position="91"/>
        <end position="171"/>
    </location>
</feature>
<dbReference type="EMBL" id="CP047020">
    <property type="protein sequence ID" value="QHA07870.1"/>
    <property type="molecule type" value="Genomic_DNA"/>
</dbReference>
<feature type="compositionally biased region" description="Low complexity" evidence="1">
    <location>
        <begin position="136"/>
        <end position="154"/>
    </location>
</feature>
<dbReference type="InterPro" id="IPR036390">
    <property type="entry name" value="WH_DNA-bd_sf"/>
</dbReference>
<accession>A0A6I6ND02</accession>
<evidence type="ECO:0000313" key="2">
    <source>
        <dbReference type="EMBL" id="QHA07870.1"/>
    </source>
</evidence>
<evidence type="ECO:0000313" key="3">
    <source>
        <dbReference type="Proteomes" id="UP000436138"/>
    </source>
</evidence>